<protein>
    <submittedName>
        <fullName evidence="1">Uncharacterized protein</fullName>
    </submittedName>
</protein>
<name>A0A8S3D450_9BILA</name>
<comment type="caution">
    <text evidence="1">The sequence shown here is derived from an EMBL/GenBank/DDBJ whole genome shotgun (WGS) entry which is preliminary data.</text>
</comment>
<gene>
    <name evidence="1" type="ORF">SMN809_LOCUS55435</name>
</gene>
<organism evidence="1 2">
    <name type="scientific">Rotaria magnacalcarata</name>
    <dbReference type="NCBI Taxonomy" id="392030"/>
    <lineage>
        <taxon>Eukaryota</taxon>
        <taxon>Metazoa</taxon>
        <taxon>Spiralia</taxon>
        <taxon>Gnathifera</taxon>
        <taxon>Rotifera</taxon>
        <taxon>Eurotatoria</taxon>
        <taxon>Bdelloidea</taxon>
        <taxon>Philodinida</taxon>
        <taxon>Philodinidae</taxon>
        <taxon>Rotaria</taxon>
    </lineage>
</organism>
<feature type="non-terminal residue" evidence="1">
    <location>
        <position position="1"/>
    </location>
</feature>
<dbReference type="Proteomes" id="UP000676336">
    <property type="component" value="Unassembled WGS sequence"/>
</dbReference>
<sequence length="282" mass="32608">MYKRLCNNRRQVERRKRLTNLFSSNDVILADSSVMCLEDTGVFVDDEYVNDDTFEDLSEKCNQDIIPSDSDRHNNDFETYHIDNDIVDAEIDDAFEDINDDDNLESTPTRDFIIDPILELLNDETQIELLIAEYICEANLDKLKSNELLTLLTKLHDQQKTPPLSITSLWKKLDVKFNYLKIKYCSNCTRELSESICVCKSINKLIPSELILFPIGQEITRVIKNNYQLILQYKLKTFDSDNDIVKGEVYKQQSGRSTHPITLLLSSDGKPTIKSSKCSFWP</sequence>
<reference evidence="1" key="1">
    <citation type="submission" date="2021-02" db="EMBL/GenBank/DDBJ databases">
        <authorList>
            <person name="Nowell W R."/>
        </authorList>
    </citation>
    <scope>NUCLEOTIDE SEQUENCE</scope>
</reference>
<proteinExistence type="predicted"/>
<dbReference type="EMBL" id="CAJOBI010195768">
    <property type="protein sequence ID" value="CAF4975829.1"/>
    <property type="molecule type" value="Genomic_DNA"/>
</dbReference>
<accession>A0A8S3D450</accession>
<evidence type="ECO:0000313" key="1">
    <source>
        <dbReference type="EMBL" id="CAF4975829.1"/>
    </source>
</evidence>
<evidence type="ECO:0000313" key="2">
    <source>
        <dbReference type="Proteomes" id="UP000676336"/>
    </source>
</evidence>
<dbReference type="AlphaFoldDB" id="A0A8S3D450"/>